<reference evidence="2" key="1">
    <citation type="submission" date="2021-06" db="EMBL/GenBank/DDBJ databases">
        <title>Comparative genomics, transcriptomics and evolutionary studies reveal genomic signatures of adaptation to plant cell wall in hemibiotrophic fungi.</title>
        <authorList>
            <consortium name="DOE Joint Genome Institute"/>
            <person name="Baroncelli R."/>
            <person name="Diaz J.F."/>
            <person name="Benocci T."/>
            <person name="Peng M."/>
            <person name="Battaglia E."/>
            <person name="Haridas S."/>
            <person name="Andreopoulos W."/>
            <person name="Labutti K."/>
            <person name="Pangilinan J."/>
            <person name="Floch G.L."/>
            <person name="Makela M.R."/>
            <person name="Henrissat B."/>
            <person name="Grigoriev I.V."/>
            <person name="Crouch J.A."/>
            <person name="De Vries R.P."/>
            <person name="Sukno S.A."/>
            <person name="Thon M.R."/>
        </authorList>
    </citation>
    <scope>NUCLEOTIDE SEQUENCE</scope>
    <source>
        <strain evidence="2">CBS 125086</strain>
    </source>
</reference>
<name>A0AAD8QCU8_9PEZI</name>
<proteinExistence type="predicted"/>
<keyword evidence="3" id="KW-1185">Reference proteome</keyword>
<accession>A0AAD8QCU8</accession>
<gene>
    <name evidence="2" type="ORF">LY79DRAFT_11915</name>
</gene>
<dbReference type="EMBL" id="JAHLJV010000001">
    <property type="protein sequence ID" value="KAK1600241.1"/>
    <property type="molecule type" value="Genomic_DNA"/>
</dbReference>
<feature type="region of interest" description="Disordered" evidence="1">
    <location>
        <begin position="1"/>
        <end position="38"/>
    </location>
</feature>
<dbReference type="GeneID" id="85435006"/>
<comment type="caution">
    <text evidence="2">The sequence shown here is derived from an EMBL/GenBank/DDBJ whole genome shotgun (WGS) entry which is preliminary data.</text>
</comment>
<organism evidence="2 3">
    <name type="scientific">Colletotrichum navitas</name>
    <dbReference type="NCBI Taxonomy" id="681940"/>
    <lineage>
        <taxon>Eukaryota</taxon>
        <taxon>Fungi</taxon>
        <taxon>Dikarya</taxon>
        <taxon>Ascomycota</taxon>
        <taxon>Pezizomycotina</taxon>
        <taxon>Sordariomycetes</taxon>
        <taxon>Hypocreomycetidae</taxon>
        <taxon>Glomerellales</taxon>
        <taxon>Glomerellaceae</taxon>
        <taxon>Colletotrichum</taxon>
        <taxon>Colletotrichum graminicola species complex</taxon>
    </lineage>
</organism>
<evidence type="ECO:0000313" key="2">
    <source>
        <dbReference type="EMBL" id="KAK1600241.1"/>
    </source>
</evidence>
<dbReference type="Proteomes" id="UP001230504">
    <property type="component" value="Unassembled WGS sequence"/>
</dbReference>
<feature type="region of interest" description="Disordered" evidence="1">
    <location>
        <begin position="59"/>
        <end position="88"/>
    </location>
</feature>
<evidence type="ECO:0000313" key="3">
    <source>
        <dbReference type="Proteomes" id="UP001230504"/>
    </source>
</evidence>
<dbReference type="AlphaFoldDB" id="A0AAD8QCU8"/>
<protein>
    <submittedName>
        <fullName evidence="2">Uncharacterized protein</fullName>
    </submittedName>
</protein>
<dbReference type="RefSeq" id="XP_060420737.1">
    <property type="nucleotide sequence ID" value="XM_060550766.1"/>
</dbReference>
<sequence length="229" mass="25031">MQLVQRSEWALRSPFDPGPSPSTPTKTYKTGGKGPSLTRNILTRDIHRMFLSLNSASNGRSLYQDHRNPFSSPSTKNKKKKGGGKGLVYGGWRASPSRPAAQANHPGQPFKAQPLRSGPLLARHRPYWLQPRAPQQRSRLRRRAPCLPPARHVAGRPRHDRRAMATGPGQRAADGVDCRLQHRVGVRHVRGRGLGALGPGAFLGASRRLRRGRGLAPGPVAAGEDREDG</sequence>
<evidence type="ECO:0000256" key="1">
    <source>
        <dbReference type="SAM" id="MobiDB-lite"/>
    </source>
</evidence>
<feature type="region of interest" description="Disordered" evidence="1">
    <location>
        <begin position="149"/>
        <end position="174"/>
    </location>
</feature>